<comment type="caution">
    <text evidence="7">The sequence shown here is derived from an EMBL/GenBank/DDBJ whole genome shotgun (WGS) entry which is preliminary data.</text>
</comment>
<dbReference type="Proteomes" id="UP000192434">
    <property type="component" value="Unassembled WGS sequence"/>
</dbReference>
<evidence type="ECO:0000256" key="2">
    <source>
        <dbReference type="ARBA" id="ARBA00022475"/>
    </source>
</evidence>
<protein>
    <recommendedName>
        <fullName evidence="9">Lipoprotein LppV</fullName>
    </recommendedName>
</protein>
<evidence type="ECO:0000256" key="5">
    <source>
        <dbReference type="ARBA" id="ARBA00023139"/>
    </source>
</evidence>
<accession>A0A1X0IQA7</accession>
<evidence type="ECO:0008006" key="9">
    <source>
        <dbReference type="Google" id="ProtNLM"/>
    </source>
</evidence>
<keyword evidence="4" id="KW-0472">Membrane</keyword>
<dbReference type="EMBL" id="MVII01000035">
    <property type="protein sequence ID" value="ORB50614.1"/>
    <property type="molecule type" value="Genomic_DNA"/>
</dbReference>
<reference evidence="7 8" key="1">
    <citation type="submission" date="2016-12" db="EMBL/GenBank/DDBJ databases">
        <title>The new phylogeny of genus Mycobacterium.</title>
        <authorList>
            <person name="Tortoli E."/>
            <person name="Trovato A."/>
            <person name="Cirillo D.M."/>
        </authorList>
    </citation>
    <scope>NUCLEOTIDE SEQUENCE [LARGE SCALE GENOMIC DNA]</scope>
    <source>
        <strain evidence="7 8">CCUG 66554</strain>
    </source>
</reference>
<dbReference type="Gene3D" id="3.30.2030.20">
    <property type="match status" value="1"/>
</dbReference>
<evidence type="ECO:0000313" key="7">
    <source>
        <dbReference type="EMBL" id="ORB50614.1"/>
    </source>
</evidence>
<keyword evidence="2" id="KW-1003">Cell membrane</keyword>
<dbReference type="AlphaFoldDB" id="A0A1X0IQA7"/>
<dbReference type="Pfam" id="PF16708">
    <property type="entry name" value="LppA"/>
    <property type="match status" value="1"/>
</dbReference>
<proteinExistence type="predicted"/>
<gene>
    <name evidence="7" type="ORF">BST43_22025</name>
</gene>
<keyword evidence="6" id="KW-0449">Lipoprotein</keyword>
<keyword evidence="5" id="KW-0564">Palmitate</keyword>
<evidence type="ECO:0000256" key="3">
    <source>
        <dbReference type="ARBA" id="ARBA00022729"/>
    </source>
</evidence>
<evidence type="ECO:0000256" key="4">
    <source>
        <dbReference type="ARBA" id="ARBA00023136"/>
    </source>
</evidence>
<dbReference type="GO" id="GO:0005886">
    <property type="term" value="C:plasma membrane"/>
    <property type="evidence" value="ECO:0007669"/>
    <property type="project" value="UniProtKB-SubCell"/>
</dbReference>
<dbReference type="RefSeq" id="WP_083019003.1">
    <property type="nucleotide sequence ID" value="NZ_MVII01000035.1"/>
</dbReference>
<sequence length="156" mass="16877">MNNPHAPTPTTEAAKALEELKSLPTLEDTNEKLTSSIQELGAKISAIVPSITWQWQDQPQRIGCSKPYEQSDGKVILMPFYVANAAIPESSWNEVLAVVKETATSIDAPKLDVIHDAPNNHDVRFSNETGTAIGFTSQANTVISGYTGCRLPAAKK</sequence>
<evidence type="ECO:0000256" key="1">
    <source>
        <dbReference type="ARBA" id="ARBA00004193"/>
    </source>
</evidence>
<evidence type="ECO:0000313" key="8">
    <source>
        <dbReference type="Proteomes" id="UP000192434"/>
    </source>
</evidence>
<organism evidence="7 8">
    <name type="scientific">Mycobacteroides saopaulense</name>
    <dbReference type="NCBI Taxonomy" id="1578165"/>
    <lineage>
        <taxon>Bacteria</taxon>
        <taxon>Bacillati</taxon>
        <taxon>Actinomycetota</taxon>
        <taxon>Actinomycetes</taxon>
        <taxon>Mycobacteriales</taxon>
        <taxon>Mycobacteriaceae</taxon>
        <taxon>Mycobacteroides</taxon>
    </lineage>
</organism>
<name>A0A1X0IQA7_9MYCO</name>
<evidence type="ECO:0000256" key="6">
    <source>
        <dbReference type="ARBA" id="ARBA00023288"/>
    </source>
</evidence>
<keyword evidence="3" id="KW-0732">Signal</keyword>
<dbReference type="InterPro" id="IPR032018">
    <property type="entry name" value="LppA/LppB/LprP"/>
</dbReference>
<comment type="subcellular location">
    <subcellularLocation>
        <location evidence="1">Cell membrane</location>
        <topology evidence="1">Lipid-anchor</topology>
    </subcellularLocation>
</comment>
<dbReference type="OrthoDB" id="4728153at2"/>